<name>A0A8X6Y7U7_9ARAC</name>
<organism evidence="1 2">
    <name type="scientific">Trichonephila inaurata madagascariensis</name>
    <dbReference type="NCBI Taxonomy" id="2747483"/>
    <lineage>
        <taxon>Eukaryota</taxon>
        <taxon>Metazoa</taxon>
        <taxon>Ecdysozoa</taxon>
        <taxon>Arthropoda</taxon>
        <taxon>Chelicerata</taxon>
        <taxon>Arachnida</taxon>
        <taxon>Araneae</taxon>
        <taxon>Araneomorphae</taxon>
        <taxon>Entelegynae</taxon>
        <taxon>Araneoidea</taxon>
        <taxon>Nephilidae</taxon>
        <taxon>Trichonephila</taxon>
        <taxon>Trichonephila inaurata</taxon>
    </lineage>
</organism>
<gene>
    <name evidence="1" type="primary">AVEN_200665_1</name>
    <name evidence="1" type="ORF">TNIN_475181</name>
</gene>
<keyword evidence="2" id="KW-1185">Reference proteome</keyword>
<comment type="caution">
    <text evidence="1">The sequence shown here is derived from an EMBL/GenBank/DDBJ whole genome shotgun (WGS) entry which is preliminary data.</text>
</comment>
<evidence type="ECO:0000313" key="1">
    <source>
        <dbReference type="EMBL" id="GFY65925.1"/>
    </source>
</evidence>
<proteinExistence type="predicted"/>
<sequence length="158" mass="17934">MRIDLGPHMAVVMFEYPITSETCFINPQDMCNETLLCVLLLQQLFTEGQAVSDSHLVLDLARLCTKMGIASQTVKTCAQYFYSKPSHGLMRVCLPRASLLHGGVLHPPVLPSGRSAIFQYREDWMLARRFPYFAICCPAYGWRRYWEDGGMDIDGHTP</sequence>
<protein>
    <submittedName>
        <fullName evidence="1">Uncharacterized protein</fullName>
    </submittedName>
</protein>
<evidence type="ECO:0000313" key="2">
    <source>
        <dbReference type="Proteomes" id="UP000886998"/>
    </source>
</evidence>
<dbReference type="EMBL" id="BMAV01015757">
    <property type="protein sequence ID" value="GFY65925.1"/>
    <property type="molecule type" value="Genomic_DNA"/>
</dbReference>
<dbReference type="AlphaFoldDB" id="A0A8X6Y7U7"/>
<dbReference type="Proteomes" id="UP000886998">
    <property type="component" value="Unassembled WGS sequence"/>
</dbReference>
<reference evidence="1" key="1">
    <citation type="submission" date="2020-08" db="EMBL/GenBank/DDBJ databases">
        <title>Multicomponent nature underlies the extraordinary mechanical properties of spider dragline silk.</title>
        <authorList>
            <person name="Kono N."/>
            <person name="Nakamura H."/>
            <person name="Mori M."/>
            <person name="Yoshida Y."/>
            <person name="Ohtoshi R."/>
            <person name="Malay A.D."/>
            <person name="Moran D.A.P."/>
            <person name="Tomita M."/>
            <person name="Numata K."/>
            <person name="Arakawa K."/>
        </authorList>
    </citation>
    <scope>NUCLEOTIDE SEQUENCE</scope>
</reference>
<accession>A0A8X6Y7U7</accession>